<accession>A0A916XET5</accession>
<dbReference type="SUPFAM" id="SSF69572">
    <property type="entry name" value="Activating enzymes of the ubiquitin-like proteins"/>
    <property type="match status" value="1"/>
</dbReference>
<dbReference type="GO" id="GO:0061503">
    <property type="term" value="F:tRNA threonylcarbamoyladenosine dehydratase"/>
    <property type="evidence" value="ECO:0007669"/>
    <property type="project" value="TreeGrafter"/>
</dbReference>
<sequence>MELDDLMNARHVHLSDSWEAPTVFAGAVRDDQIALTKLLQDRPDIAVVDPVRHIADDLFEFRNPDKIDNTAARRKFLDAAIHDGSEWGTWVYFPWKRAIVRFPNPDDHWGLRTFRNRNLITASESEVLRAATVAVFGLSVGSNIVDQCVQTGIGEKIVMGDTDTVSPTNLNRIRAAMSDVGLPKVVVQARKVSESNPFVEQVHLERGYTPSSDTVLDEHRPDVIVDEVDDVVSKARIRRYAQSRGIPVVMVADLADKAVIDVERHDQGNVTPFLGRLSQQEFEMLCEGGGTEKERRQALVKIVGARHISPKMLASVMQIGTSLAGFPQLGSAATAGGALASVVIREIILDRKMRSGHYVFSPKRILDLQRDMSIPATAATMWNFRTYVRR</sequence>
<dbReference type="GO" id="GO:0061504">
    <property type="term" value="P:cyclic threonylcarbamoyladenosine biosynthetic process"/>
    <property type="evidence" value="ECO:0007669"/>
    <property type="project" value="TreeGrafter"/>
</dbReference>
<dbReference type="GO" id="GO:0008641">
    <property type="term" value="F:ubiquitin-like modifier activating enzyme activity"/>
    <property type="evidence" value="ECO:0007669"/>
    <property type="project" value="InterPro"/>
</dbReference>
<protein>
    <recommendedName>
        <fullName evidence="1">THIF-type NAD/FAD binding fold domain-containing protein</fullName>
    </recommendedName>
</protein>
<reference evidence="2" key="2">
    <citation type="submission" date="2020-09" db="EMBL/GenBank/DDBJ databases">
        <authorList>
            <person name="Sun Q."/>
            <person name="Zhou Y."/>
        </authorList>
    </citation>
    <scope>NUCLEOTIDE SEQUENCE</scope>
    <source>
        <strain evidence="2">CGMCC 1.15478</strain>
    </source>
</reference>
<dbReference type="PANTHER" id="PTHR43267">
    <property type="entry name" value="TRNA THREONYLCARBAMOYLADENOSINE DEHYDRATASE"/>
    <property type="match status" value="1"/>
</dbReference>
<evidence type="ECO:0000313" key="2">
    <source>
        <dbReference type="EMBL" id="GGC66680.1"/>
    </source>
</evidence>
<dbReference type="Proteomes" id="UP000641514">
    <property type="component" value="Unassembled WGS sequence"/>
</dbReference>
<organism evidence="2 3">
    <name type="scientific">Hoyosella rhizosphaerae</name>
    <dbReference type="NCBI Taxonomy" id="1755582"/>
    <lineage>
        <taxon>Bacteria</taxon>
        <taxon>Bacillati</taxon>
        <taxon>Actinomycetota</taxon>
        <taxon>Actinomycetes</taxon>
        <taxon>Mycobacteriales</taxon>
        <taxon>Hoyosellaceae</taxon>
        <taxon>Hoyosella</taxon>
    </lineage>
</organism>
<dbReference type="Gene3D" id="3.40.50.720">
    <property type="entry name" value="NAD(P)-binding Rossmann-like Domain"/>
    <property type="match status" value="1"/>
</dbReference>
<keyword evidence="3" id="KW-1185">Reference proteome</keyword>
<name>A0A916XET5_9ACTN</name>
<dbReference type="InterPro" id="IPR035985">
    <property type="entry name" value="Ubiquitin-activating_enz"/>
</dbReference>
<evidence type="ECO:0000259" key="1">
    <source>
        <dbReference type="Pfam" id="PF00899"/>
    </source>
</evidence>
<dbReference type="PANTHER" id="PTHR43267:SF3">
    <property type="entry name" value="THIF PROTEIN"/>
    <property type="match status" value="1"/>
</dbReference>
<evidence type="ECO:0000313" key="3">
    <source>
        <dbReference type="Proteomes" id="UP000641514"/>
    </source>
</evidence>
<proteinExistence type="predicted"/>
<dbReference type="InterPro" id="IPR000594">
    <property type="entry name" value="ThiF_NAD_FAD-bd"/>
</dbReference>
<dbReference type="InterPro" id="IPR045886">
    <property type="entry name" value="ThiF/MoeB/HesA"/>
</dbReference>
<feature type="domain" description="THIF-type NAD/FAD binding fold" evidence="1">
    <location>
        <begin position="117"/>
        <end position="254"/>
    </location>
</feature>
<reference evidence="2" key="1">
    <citation type="journal article" date="2014" name="Int. J. Syst. Evol. Microbiol.">
        <title>Complete genome sequence of Corynebacterium casei LMG S-19264T (=DSM 44701T), isolated from a smear-ripened cheese.</title>
        <authorList>
            <consortium name="US DOE Joint Genome Institute (JGI-PGF)"/>
            <person name="Walter F."/>
            <person name="Albersmeier A."/>
            <person name="Kalinowski J."/>
            <person name="Ruckert C."/>
        </authorList>
    </citation>
    <scope>NUCLEOTIDE SEQUENCE</scope>
    <source>
        <strain evidence="2">CGMCC 1.15478</strain>
    </source>
</reference>
<dbReference type="EMBL" id="BMJH01000002">
    <property type="protein sequence ID" value="GGC66680.1"/>
    <property type="molecule type" value="Genomic_DNA"/>
</dbReference>
<comment type="caution">
    <text evidence="2">The sequence shown here is derived from an EMBL/GenBank/DDBJ whole genome shotgun (WGS) entry which is preliminary data.</text>
</comment>
<dbReference type="Pfam" id="PF00899">
    <property type="entry name" value="ThiF"/>
    <property type="match status" value="1"/>
</dbReference>
<dbReference type="AlphaFoldDB" id="A0A916XET5"/>
<gene>
    <name evidence="2" type="ORF">GCM10011410_19160</name>
</gene>